<dbReference type="InterPro" id="IPR008166">
    <property type="entry name" value="Glyco_transf_92"/>
</dbReference>
<evidence type="ECO:0000256" key="1">
    <source>
        <dbReference type="ARBA" id="ARBA00004167"/>
    </source>
</evidence>
<keyword evidence="3 8" id="KW-0328">Glycosyltransferase</keyword>
<keyword evidence="6" id="KW-1133">Transmembrane helix</keyword>
<dbReference type="GO" id="GO:0005737">
    <property type="term" value="C:cytoplasm"/>
    <property type="evidence" value="ECO:0007669"/>
    <property type="project" value="TreeGrafter"/>
</dbReference>
<evidence type="ECO:0000256" key="5">
    <source>
        <dbReference type="ARBA" id="ARBA00022692"/>
    </source>
</evidence>
<protein>
    <recommendedName>
        <fullName evidence="8">Glycosyltransferase family 92 protein</fullName>
        <ecNumber evidence="8">2.4.1.-</ecNumber>
    </recommendedName>
</protein>
<dbReference type="EMBL" id="CACVKT020009699">
    <property type="protein sequence ID" value="CAC5422746.1"/>
    <property type="molecule type" value="Genomic_DNA"/>
</dbReference>
<evidence type="ECO:0000256" key="2">
    <source>
        <dbReference type="ARBA" id="ARBA00007647"/>
    </source>
</evidence>
<dbReference type="GO" id="GO:0016020">
    <property type="term" value="C:membrane"/>
    <property type="evidence" value="ECO:0007669"/>
    <property type="project" value="UniProtKB-SubCell"/>
</dbReference>
<organism evidence="9 10">
    <name type="scientific">Mytilus coruscus</name>
    <name type="common">Sea mussel</name>
    <dbReference type="NCBI Taxonomy" id="42192"/>
    <lineage>
        <taxon>Eukaryota</taxon>
        <taxon>Metazoa</taxon>
        <taxon>Spiralia</taxon>
        <taxon>Lophotrochozoa</taxon>
        <taxon>Mollusca</taxon>
        <taxon>Bivalvia</taxon>
        <taxon>Autobranchia</taxon>
        <taxon>Pteriomorphia</taxon>
        <taxon>Mytilida</taxon>
        <taxon>Mytiloidea</taxon>
        <taxon>Mytilidae</taxon>
        <taxon>Mytilinae</taxon>
        <taxon>Mytilus</taxon>
    </lineage>
</organism>
<proteinExistence type="inferred from homology"/>
<name>A0A6J8ESG6_MYTCO</name>
<keyword evidence="10" id="KW-1185">Reference proteome</keyword>
<gene>
    <name evidence="9" type="ORF">MCOR_54778</name>
</gene>
<reference evidence="9 10" key="1">
    <citation type="submission" date="2020-06" db="EMBL/GenBank/DDBJ databases">
        <authorList>
            <person name="Li R."/>
            <person name="Bekaert M."/>
        </authorList>
    </citation>
    <scope>NUCLEOTIDE SEQUENCE [LARGE SCALE GENOMIC DNA]</scope>
    <source>
        <strain evidence="10">wild</strain>
    </source>
</reference>
<evidence type="ECO:0000313" key="10">
    <source>
        <dbReference type="Proteomes" id="UP000507470"/>
    </source>
</evidence>
<dbReference type="Pfam" id="PF01697">
    <property type="entry name" value="Glyco_transf_92"/>
    <property type="match status" value="1"/>
</dbReference>
<dbReference type="EC" id="2.4.1.-" evidence="8"/>
<dbReference type="PANTHER" id="PTHR21461">
    <property type="entry name" value="GLYCOSYLTRANSFERASE FAMILY 92 PROTEIN"/>
    <property type="match status" value="1"/>
</dbReference>
<keyword evidence="7" id="KW-0472">Membrane</keyword>
<comment type="similarity">
    <text evidence="2 8">Belongs to the glycosyltransferase 92 family.</text>
</comment>
<accession>A0A6J8ESG6</accession>
<evidence type="ECO:0000256" key="4">
    <source>
        <dbReference type="ARBA" id="ARBA00022679"/>
    </source>
</evidence>
<evidence type="ECO:0000256" key="3">
    <source>
        <dbReference type="ARBA" id="ARBA00022676"/>
    </source>
</evidence>
<evidence type="ECO:0000256" key="6">
    <source>
        <dbReference type="ARBA" id="ARBA00022989"/>
    </source>
</evidence>
<dbReference type="Proteomes" id="UP000507470">
    <property type="component" value="Unassembled WGS sequence"/>
</dbReference>
<evidence type="ECO:0000256" key="7">
    <source>
        <dbReference type="ARBA" id="ARBA00023136"/>
    </source>
</evidence>
<evidence type="ECO:0000256" key="8">
    <source>
        <dbReference type="RuleBase" id="RU366017"/>
    </source>
</evidence>
<dbReference type="AlphaFoldDB" id="A0A6J8ESG6"/>
<keyword evidence="5" id="KW-0812">Transmembrane</keyword>
<keyword evidence="4 8" id="KW-0808">Transferase</keyword>
<evidence type="ECO:0000313" key="9">
    <source>
        <dbReference type="EMBL" id="CAC5422746.1"/>
    </source>
</evidence>
<comment type="subcellular location">
    <subcellularLocation>
        <location evidence="1">Membrane</location>
        <topology evidence="1">Single-pass membrane protein</topology>
    </subcellularLocation>
</comment>
<dbReference type="PANTHER" id="PTHR21461:SF69">
    <property type="entry name" value="GLYCOSYLTRANSFERASE FAMILY 92 PROTEIN"/>
    <property type="match status" value="1"/>
</dbReference>
<sequence length="415" mass="48449">MKRKYLKTIKGLIFCLVLIFCNFCLRRNTHVTQRENCPSDTLFETVHIFNSIAEAKPKWQSVELIVLNVLDGSFSYLSYFDCCLFGERMLSIHRSEAKIKNSYIEGSIQPELTARQYMCSTKHITFKPMYVGLVENGMLCDPCITVKPVIYPIIKEHGTAVCAKIAFNHLNPVHLTEWFEYQKLMDVNIILVMLQYLNDEALKVFKFYERQSFLKILPYPAVLPGQTDRGFESTNWHSEQSPHDEQVAVYTCQTYLQGYELVAVIDFDEFIVHDKFMSYMTMLKSELMPSYPDAAAFTLNVSFFITDWGVSGVEPLLTSKYIQGTPPRFERYKNLYIPKRTQNINTHEIQPKGGYKRILLRTHNVVLYHYRKCPRDDIKWKHCMQITPRIDKKMYQLMPKLLSNVIDVKARIGIS</sequence>
<dbReference type="OrthoDB" id="6042617at2759"/>
<dbReference type="GO" id="GO:0016757">
    <property type="term" value="F:glycosyltransferase activity"/>
    <property type="evidence" value="ECO:0007669"/>
    <property type="project" value="UniProtKB-UniRule"/>
</dbReference>